<protein>
    <submittedName>
        <fullName evidence="1">Haloacid dehalogenase (HAD) superfamily hydrolase</fullName>
    </submittedName>
</protein>
<dbReference type="Pfam" id="PF08282">
    <property type="entry name" value="Hydrolase_3"/>
    <property type="match status" value="1"/>
</dbReference>
<dbReference type="CDD" id="cd07516">
    <property type="entry name" value="HAD_Pase"/>
    <property type="match status" value="1"/>
</dbReference>
<name>A0A0R2CRR4_9LACO</name>
<dbReference type="InterPro" id="IPR000150">
    <property type="entry name" value="Cof"/>
</dbReference>
<dbReference type="STRING" id="1423802.FC56_GL001435"/>
<evidence type="ECO:0000313" key="2">
    <source>
        <dbReference type="Proteomes" id="UP000051256"/>
    </source>
</evidence>
<dbReference type="InterPro" id="IPR006379">
    <property type="entry name" value="HAD-SF_hydro_IIB"/>
</dbReference>
<keyword evidence="1" id="KW-0378">Hydrolase</keyword>
<sequence length="272" mass="30656">MNNEIKMIALDLDGTLLTSDKKISDYTQQVLKNLHSAGIKVVLCTGRPINAIWRFIKQLDLVGSEDYTITFNGALVVENDNKAELFKQGLKKHDFDRLHQFAQRVHAPLDLLDFEQAYSLTDLKPSNYQNQFKPGVLHFEAENYADISDQDEFPKAVMCDSPSLLDEYLAQLPAEANKHYHIVRSQPIITEFLAMDMDKQVGLSHLLNHFGWDFSNLMTFGDAENDMGMIKAAGTGVVMKNGQPQMLEIADVVTDFDNDHDGVAHYLETAFG</sequence>
<dbReference type="Gene3D" id="3.40.50.1000">
    <property type="entry name" value="HAD superfamily/HAD-like"/>
    <property type="match status" value="1"/>
</dbReference>
<dbReference type="GO" id="GO:0000287">
    <property type="term" value="F:magnesium ion binding"/>
    <property type="evidence" value="ECO:0007669"/>
    <property type="project" value="TreeGrafter"/>
</dbReference>
<accession>A0A0R2CRR4</accession>
<dbReference type="PATRIC" id="fig|1423802.4.peg.1453"/>
<keyword evidence="2" id="KW-1185">Reference proteome</keyword>
<evidence type="ECO:0000313" key="1">
    <source>
        <dbReference type="EMBL" id="KRM94478.1"/>
    </source>
</evidence>
<dbReference type="PROSITE" id="PS01229">
    <property type="entry name" value="COF_2"/>
    <property type="match status" value="1"/>
</dbReference>
<dbReference type="Gene3D" id="3.30.1240.10">
    <property type="match status" value="1"/>
</dbReference>
<gene>
    <name evidence="1" type="ORF">FC56_GL001435</name>
</gene>
<dbReference type="InterPro" id="IPR023214">
    <property type="entry name" value="HAD_sf"/>
</dbReference>
<proteinExistence type="predicted"/>
<reference evidence="1 2" key="1">
    <citation type="journal article" date="2015" name="Genome Announc.">
        <title>Expanding the biotechnology potential of lactobacilli through comparative genomics of 213 strains and associated genera.</title>
        <authorList>
            <person name="Sun Z."/>
            <person name="Harris H.M."/>
            <person name="McCann A."/>
            <person name="Guo C."/>
            <person name="Argimon S."/>
            <person name="Zhang W."/>
            <person name="Yang X."/>
            <person name="Jeffery I.B."/>
            <person name="Cooney J.C."/>
            <person name="Kagawa T.F."/>
            <person name="Liu W."/>
            <person name="Song Y."/>
            <person name="Salvetti E."/>
            <person name="Wrobel A."/>
            <person name="Rasinkangas P."/>
            <person name="Parkhill J."/>
            <person name="Rea M.C."/>
            <person name="O'Sullivan O."/>
            <person name="Ritari J."/>
            <person name="Douillard F.P."/>
            <person name="Paul Ross R."/>
            <person name="Yang R."/>
            <person name="Briner A.E."/>
            <person name="Felis G.E."/>
            <person name="de Vos W.M."/>
            <person name="Barrangou R."/>
            <person name="Klaenhammer T.R."/>
            <person name="Caufield P.W."/>
            <person name="Cui Y."/>
            <person name="Zhang H."/>
            <person name="O'Toole P.W."/>
        </authorList>
    </citation>
    <scope>NUCLEOTIDE SEQUENCE [LARGE SCALE GENOMIC DNA]</scope>
    <source>
        <strain evidence="1 2">DSM 24302</strain>
    </source>
</reference>
<organism evidence="1 2">
    <name type="scientific">Lentilactobacillus senioris DSM 24302 = JCM 17472</name>
    <dbReference type="NCBI Taxonomy" id="1423802"/>
    <lineage>
        <taxon>Bacteria</taxon>
        <taxon>Bacillati</taxon>
        <taxon>Bacillota</taxon>
        <taxon>Bacilli</taxon>
        <taxon>Lactobacillales</taxon>
        <taxon>Lactobacillaceae</taxon>
        <taxon>Lentilactobacillus</taxon>
    </lineage>
</organism>
<dbReference type="Proteomes" id="UP000051256">
    <property type="component" value="Unassembled WGS sequence"/>
</dbReference>
<dbReference type="EMBL" id="AYZR01000004">
    <property type="protein sequence ID" value="KRM94478.1"/>
    <property type="molecule type" value="Genomic_DNA"/>
</dbReference>
<dbReference type="GO" id="GO:0005829">
    <property type="term" value="C:cytosol"/>
    <property type="evidence" value="ECO:0007669"/>
    <property type="project" value="TreeGrafter"/>
</dbReference>
<dbReference type="PANTHER" id="PTHR10000:SF8">
    <property type="entry name" value="HAD SUPERFAMILY HYDROLASE-LIKE, TYPE 3"/>
    <property type="match status" value="1"/>
</dbReference>
<dbReference type="SFLD" id="SFLDG01140">
    <property type="entry name" value="C2.B:_Phosphomannomutase_and_P"/>
    <property type="match status" value="1"/>
</dbReference>
<dbReference type="SFLD" id="SFLDS00003">
    <property type="entry name" value="Haloacid_Dehalogenase"/>
    <property type="match status" value="1"/>
</dbReference>
<dbReference type="InterPro" id="IPR036412">
    <property type="entry name" value="HAD-like_sf"/>
</dbReference>
<dbReference type="AlphaFoldDB" id="A0A0R2CRR4"/>
<dbReference type="RefSeq" id="WP_225425396.1">
    <property type="nucleotide sequence ID" value="NZ_AYZR01000004.1"/>
</dbReference>
<dbReference type="NCBIfam" id="TIGR00099">
    <property type="entry name" value="Cof-subfamily"/>
    <property type="match status" value="1"/>
</dbReference>
<dbReference type="GO" id="GO:0016791">
    <property type="term" value="F:phosphatase activity"/>
    <property type="evidence" value="ECO:0007669"/>
    <property type="project" value="TreeGrafter"/>
</dbReference>
<dbReference type="SUPFAM" id="SSF56784">
    <property type="entry name" value="HAD-like"/>
    <property type="match status" value="1"/>
</dbReference>
<comment type="caution">
    <text evidence="1">The sequence shown here is derived from an EMBL/GenBank/DDBJ whole genome shotgun (WGS) entry which is preliminary data.</text>
</comment>
<dbReference type="NCBIfam" id="TIGR01484">
    <property type="entry name" value="HAD-SF-IIB"/>
    <property type="match status" value="1"/>
</dbReference>
<dbReference type="PANTHER" id="PTHR10000">
    <property type="entry name" value="PHOSPHOSERINE PHOSPHATASE"/>
    <property type="match status" value="1"/>
</dbReference>